<gene>
    <name evidence="1" type="ORF">PGTG_15686</name>
</gene>
<dbReference type="HOGENOM" id="CLU_746254_0_0_1"/>
<dbReference type="GeneID" id="10547506"/>
<dbReference type="KEGG" id="pgr:PGTG_15686"/>
<evidence type="ECO:0000313" key="1">
    <source>
        <dbReference type="EMBL" id="EFP89537.2"/>
    </source>
</evidence>
<sequence length="371" mass="40490">MPPPSPFSLLLQTSLSPLSHTQVSSCLPQCPPLSLPRTPLVTPPTPVGPGTPPAALGQVSHRPFRLWLAPNPASAPWCPLLLVAPPQYTLKPHSAVGRELQSPPVPGFPAASFSEPCAFGLLFHAFLRLGKLDFLPMHHRFPQLACVVSAPQAFRISREHSACTQTNWPKLWSRRTLTTTTTLKYWSSNSQIFGTWLRPPADGRLQVSAKLSAAERNPSPPLSVYTLTGQEGFLPAAGTPSLTKRDSSWPVKEYNLMYTLTDWEESLLAAESYTLSAARRIPSRQLRVYTLNGGEGFLPAGESVHSHRPRGIPLGTLTVWEESLLAAESYTLSTAERYSSRPVRVYTLNGREGFLSAAESPAPTPNLPGCF</sequence>
<proteinExistence type="predicted"/>
<dbReference type="EMBL" id="DS178323">
    <property type="protein sequence ID" value="EFP89537.2"/>
    <property type="molecule type" value="Genomic_DNA"/>
</dbReference>
<evidence type="ECO:0000313" key="2">
    <source>
        <dbReference type="Proteomes" id="UP000008783"/>
    </source>
</evidence>
<dbReference type="InParanoid" id="E3KZ12"/>
<accession>E3KZ12</accession>
<reference key="1">
    <citation type="submission" date="2007-01" db="EMBL/GenBank/DDBJ databases">
        <title>The Genome Sequence of Puccinia graminis f. sp. tritici Strain CRL 75-36-700-3.</title>
        <authorList>
            <consortium name="The Broad Institute Genome Sequencing Platform"/>
            <person name="Birren B."/>
            <person name="Lander E."/>
            <person name="Galagan J."/>
            <person name="Nusbaum C."/>
            <person name="Devon K."/>
            <person name="Cuomo C."/>
            <person name="Jaffe D."/>
            <person name="Butler J."/>
            <person name="Alvarez P."/>
            <person name="Gnerre S."/>
            <person name="Grabherr M."/>
            <person name="Mauceli E."/>
            <person name="Brockman W."/>
            <person name="Young S."/>
            <person name="LaButti K."/>
            <person name="Sykes S."/>
            <person name="DeCaprio D."/>
            <person name="Crawford M."/>
            <person name="Koehrsen M."/>
            <person name="Engels R."/>
            <person name="Montgomery P."/>
            <person name="Pearson M."/>
            <person name="Howarth C."/>
            <person name="Larson L."/>
            <person name="White J."/>
            <person name="Zeng Q."/>
            <person name="Kodira C."/>
            <person name="Yandava C."/>
            <person name="Alvarado L."/>
            <person name="O'Leary S."/>
            <person name="Szabo L."/>
            <person name="Dean R."/>
            <person name="Schein J."/>
        </authorList>
    </citation>
    <scope>NUCLEOTIDE SEQUENCE</scope>
    <source>
        <strain>CRL 75-36-700-3</strain>
    </source>
</reference>
<dbReference type="OrthoDB" id="10562514at2759"/>
<dbReference type="RefSeq" id="XP_003333956.2">
    <property type="nucleotide sequence ID" value="XM_003333908.2"/>
</dbReference>
<name>E3KZ12_PUCGT</name>
<dbReference type="Proteomes" id="UP000008783">
    <property type="component" value="Unassembled WGS sequence"/>
</dbReference>
<protein>
    <submittedName>
        <fullName evidence="1">Uncharacterized protein</fullName>
    </submittedName>
</protein>
<keyword evidence="2" id="KW-1185">Reference proteome</keyword>
<dbReference type="VEuPathDB" id="FungiDB:PGTG_15686"/>
<reference evidence="2" key="2">
    <citation type="journal article" date="2011" name="Proc. Natl. Acad. Sci. U.S.A.">
        <title>Obligate biotrophy features unraveled by the genomic analysis of rust fungi.</title>
        <authorList>
            <person name="Duplessis S."/>
            <person name="Cuomo C.A."/>
            <person name="Lin Y.-C."/>
            <person name="Aerts A."/>
            <person name="Tisserant E."/>
            <person name="Veneault-Fourrey C."/>
            <person name="Joly D.L."/>
            <person name="Hacquard S."/>
            <person name="Amselem J."/>
            <person name="Cantarel B.L."/>
            <person name="Chiu R."/>
            <person name="Coutinho P.M."/>
            <person name="Feau N."/>
            <person name="Field M."/>
            <person name="Frey P."/>
            <person name="Gelhaye E."/>
            <person name="Goldberg J."/>
            <person name="Grabherr M.G."/>
            <person name="Kodira C.D."/>
            <person name="Kohler A."/>
            <person name="Kuees U."/>
            <person name="Lindquist E.A."/>
            <person name="Lucas S.M."/>
            <person name="Mago R."/>
            <person name="Mauceli E."/>
            <person name="Morin E."/>
            <person name="Murat C."/>
            <person name="Pangilinan J.L."/>
            <person name="Park R."/>
            <person name="Pearson M."/>
            <person name="Quesneville H."/>
            <person name="Rouhier N."/>
            <person name="Sakthikumar S."/>
            <person name="Salamov A.A."/>
            <person name="Schmutz J."/>
            <person name="Selles B."/>
            <person name="Shapiro H."/>
            <person name="Tanguay P."/>
            <person name="Tuskan G.A."/>
            <person name="Henrissat B."/>
            <person name="Van de Peer Y."/>
            <person name="Rouze P."/>
            <person name="Ellis J.G."/>
            <person name="Dodds P.N."/>
            <person name="Schein J.E."/>
            <person name="Zhong S."/>
            <person name="Hamelin R.C."/>
            <person name="Grigoriev I.V."/>
            <person name="Szabo L.J."/>
            <person name="Martin F."/>
        </authorList>
    </citation>
    <scope>NUCLEOTIDE SEQUENCE [LARGE SCALE GENOMIC DNA]</scope>
    <source>
        <strain evidence="2">CRL 75-36-700-3 / race SCCL</strain>
    </source>
</reference>
<organism evidence="1 2">
    <name type="scientific">Puccinia graminis f. sp. tritici (strain CRL 75-36-700-3 / race SCCL)</name>
    <name type="common">Black stem rust fungus</name>
    <dbReference type="NCBI Taxonomy" id="418459"/>
    <lineage>
        <taxon>Eukaryota</taxon>
        <taxon>Fungi</taxon>
        <taxon>Dikarya</taxon>
        <taxon>Basidiomycota</taxon>
        <taxon>Pucciniomycotina</taxon>
        <taxon>Pucciniomycetes</taxon>
        <taxon>Pucciniales</taxon>
        <taxon>Pucciniaceae</taxon>
        <taxon>Puccinia</taxon>
    </lineage>
</organism>
<dbReference type="AlphaFoldDB" id="E3KZ12"/>